<accession>A0LR62</accession>
<evidence type="ECO:0000256" key="4">
    <source>
        <dbReference type="PIRSR" id="PIRSR000105-1"/>
    </source>
</evidence>
<evidence type="ECO:0000313" key="7">
    <source>
        <dbReference type="EMBL" id="ABK51922.1"/>
    </source>
</evidence>
<dbReference type="SUPFAM" id="SSF48179">
    <property type="entry name" value="6-phosphogluconate dehydrogenase C-terminal domain-like"/>
    <property type="match status" value="1"/>
</dbReference>
<evidence type="ECO:0000256" key="3">
    <source>
        <dbReference type="ARBA" id="ARBA00023002"/>
    </source>
</evidence>
<evidence type="ECO:0000259" key="5">
    <source>
        <dbReference type="Pfam" id="PF00725"/>
    </source>
</evidence>
<dbReference type="RefSeq" id="WP_011718986.1">
    <property type="nucleotide sequence ID" value="NC_008578.1"/>
</dbReference>
<dbReference type="InterPro" id="IPR013328">
    <property type="entry name" value="6PGD_dom2"/>
</dbReference>
<dbReference type="GO" id="GO:0008691">
    <property type="term" value="F:3-hydroxybutyryl-CoA dehydrogenase activity"/>
    <property type="evidence" value="ECO:0007669"/>
    <property type="project" value="TreeGrafter"/>
</dbReference>
<dbReference type="InterPro" id="IPR008927">
    <property type="entry name" value="6-PGluconate_DH-like_C_sf"/>
</dbReference>
<keyword evidence="8" id="KW-1185">Reference proteome</keyword>
<dbReference type="GO" id="GO:0003857">
    <property type="term" value="F:(3S)-3-hydroxyacyl-CoA dehydrogenase (NAD+) activity"/>
    <property type="evidence" value="ECO:0007669"/>
    <property type="project" value="UniProtKB-EC"/>
</dbReference>
<dbReference type="Pfam" id="PF02737">
    <property type="entry name" value="3HCDH_N"/>
    <property type="match status" value="1"/>
</dbReference>
<sequence length="298" mass="30933">MTTPLPPVIAVIGGGVMGSGIAGAFLRAGCNVILIERDEAAAEQARDRVERQLQRASGAAVDDGLARLTVGSDVAGIGQAGLIVEAVVEDVMAKRQVLAAAERHAPNARLLATNTSSISIDELAAGMARPDRFLGLHFFNPVLSSALVEVVVGTATASTAAAYAVDVVRALAKQPVTVHNSPGFASSRLGVLLALEAIRMVEEGVATPEDIDTVMTLGYRHPVGPLRLTDIVGLDVRLAIAEYLAGRLGPRFEPPRLLRDLVARGSLGRKAGRGFYVWPAESAGGGSRECGSSADQGD</sequence>
<evidence type="ECO:0000313" key="8">
    <source>
        <dbReference type="Proteomes" id="UP000008221"/>
    </source>
</evidence>
<dbReference type="InterPro" id="IPR006108">
    <property type="entry name" value="3HC_DH_C"/>
</dbReference>
<organism evidence="7 8">
    <name type="scientific">Acidothermus cellulolyticus (strain ATCC 43068 / DSM 8971 / 11B)</name>
    <dbReference type="NCBI Taxonomy" id="351607"/>
    <lineage>
        <taxon>Bacteria</taxon>
        <taxon>Bacillati</taxon>
        <taxon>Actinomycetota</taxon>
        <taxon>Actinomycetes</taxon>
        <taxon>Acidothermales</taxon>
        <taxon>Acidothermaceae</taxon>
        <taxon>Acidothermus</taxon>
    </lineage>
</organism>
<dbReference type="PANTHER" id="PTHR48075">
    <property type="entry name" value="3-HYDROXYACYL-COA DEHYDROGENASE FAMILY PROTEIN"/>
    <property type="match status" value="1"/>
</dbReference>
<comment type="pathway">
    <text evidence="1">Lipid metabolism; butanoate metabolism.</text>
</comment>
<dbReference type="PIRSF" id="PIRSF000105">
    <property type="entry name" value="HCDH"/>
    <property type="match status" value="1"/>
</dbReference>
<dbReference type="eggNOG" id="COG1250">
    <property type="taxonomic scope" value="Bacteria"/>
</dbReference>
<dbReference type="STRING" id="351607.Acel_0147"/>
<comment type="similarity">
    <text evidence="2">Belongs to the 3-hydroxyacyl-CoA dehydrogenase family.</text>
</comment>
<dbReference type="InterPro" id="IPR036291">
    <property type="entry name" value="NAD(P)-bd_dom_sf"/>
</dbReference>
<dbReference type="Pfam" id="PF00725">
    <property type="entry name" value="3HCDH"/>
    <property type="match status" value="1"/>
</dbReference>
<dbReference type="KEGG" id="ace:Acel_0147"/>
<dbReference type="Gene3D" id="3.40.50.720">
    <property type="entry name" value="NAD(P)-binding Rossmann-like Domain"/>
    <property type="match status" value="1"/>
</dbReference>
<dbReference type="Proteomes" id="UP000008221">
    <property type="component" value="Chromosome"/>
</dbReference>
<dbReference type="EMBL" id="CP000481">
    <property type="protein sequence ID" value="ABK51922.1"/>
    <property type="molecule type" value="Genomic_DNA"/>
</dbReference>
<dbReference type="GO" id="GO:0070403">
    <property type="term" value="F:NAD+ binding"/>
    <property type="evidence" value="ECO:0007669"/>
    <property type="project" value="InterPro"/>
</dbReference>
<feature type="site" description="Important for catalytic activity" evidence="4">
    <location>
        <position position="137"/>
    </location>
</feature>
<evidence type="ECO:0000259" key="6">
    <source>
        <dbReference type="Pfam" id="PF02737"/>
    </source>
</evidence>
<dbReference type="InterPro" id="IPR006176">
    <property type="entry name" value="3-OHacyl-CoA_DH_NAD-bd"/>
</dbReference>
<dbReference type="PANTHER" id="PTHR48075:SF5">
    <property type="entry name" value="3-HYDROXYBUTYRYL-COA DEHYDROGENASE"/>
    <property type="match status" value="1"/>
</dbReference>
<feature type="domain" description="3-hydroxyacyl-CoA dehydrogenase C-terminal" evidence="5">
    <location>
        <begin position="183"/>
        <end position="278"/>
    </location>
</feature>
<proteinExistence type="inferred from homology"/>
<protein>
    <submittedName>
        <fullName evidence="7">3-hydroxyacyl-CoA dehydrogenase</fullName>
        <ecNumber evidence="7">1.1.1.35</ecNumber>
    </submittedName>
</protein>
<reference evidence="7 8" key="1">
    <citation type="journal article" date="2009" name="Genome Res.">
        <title>Complete genome of the cellulolytic thermophile Acidothermus cellulolyticus 11B provides insights into its ecophysiological and evolutionary adaptations.</title>
        <authorList>
            <person name="Barabote R.D."/>
            <person name="Xie G."/>
            <person name="Leu D.H."/>
            <person name="Normand P."/>
            <person name="Necsulea A."/>
            <person name="Daubin V."/>
            <person name="Medigue C."/>
            <person name="Adney W.S."/>
            <person name="Xu X.C."/>
            <person name="Lapidus A."/>
            <person name="Parales R.E."/>
            <person name="Detter C."/>
            <person name="Pujic P."/>
            <person name="Bruce D."/>
            <person name="Lavire C."/>
            <person name="Challacombe J.F."/>
            <person name="Brettin T.S."/>
            <person name="Berry A.M."/>
        </authorList>
    </citation>
    <scope>NUCLEOTIDE SEQUENCE [LARGE SCALE GENOMIC DNA]</scope>
    <source>
        <strain evidence="8">ATCC 43068 / DSM 8971 / 11B</strain>
    </source>
</reference>
<name>A0LR62_ACIC1</name>
<dbReference type="SUPFAM" id="SSF51735">
    <property type="entry name" value="NAD(P)-binding Rossmann-fold domains"/>
    <property type="match status" value="1"/>
</dbReference>
<gene>
    <name evidence="7" type="ordered locus">Acel_0147</name>
</gene>
<keyword evidence="3 7" id="KW-0560">Oxidoreductase</keyword>
<dbReference type="HOGENOM" id="CLU_009834_2_0_11"/>
<dbReference type="Gene3D" id="1.10.1040.10">
    <property type="entry name" value="N-(1-d-carboxylethyl)-l-norvaline Dehydrogenase, domain 2"/>
    <property type="match status" value="1"/>
</dbReference>
<evidence type="ECO:0000256" key="2">
    <source>
        <dbReference type="ARBA" id="ARBA00009463"/>
    </source>
</evidence>
<feature type="domain" description="3-hydroxyacyl-CoA dehydrogenase NAD binding" evidence="6">
    <location>
        <begin position="9"/>
        <end position="180"/>
    </location>
</feature>
<dbReference type="InterPro" id="IPR022694">
    <property type="entry name" value="3-OHacyl-CoA_DH"/>
</dbReference>
<dbReference type="GO" id="GO:0006635">
    <property type="term" value="P:fatty acid beta-oxidation"/>
    <property type="evidence" value="ECO:0007669"/>
    <property type="project" value="TreeGrafter"/>
</dbReference>
<dbReference type="AlphaFoldDB" id="A0LR62"/>
<evidence type="ECO:0000256" key="1">
    <source>
        <dbReference type="ARBA" id="ARBA00005086"/>
    </source>
</evidence>
<dbReference type="InParanoid" id="A0LR62"/>
<dbReference type="EC" id="1.1.1.35" evidence="7"/>